<protein>
    <submittedName>
        <fullName evidence="2">Uncharacterized protein</fullName>
    </submittedName>
</protein>
<evidence type="ECO:0000256" key="1">
    <source>
        <dbReference type="SAM" id="MobiDB-lite"/>
    </source>
</evidence>
<feature type="region of interest" description="Disordered" evidence="1">
    <location>
        <begin position="321"/>
        <end position="340"/>
    </location>
</feature>
<evidence type="ECO:0000313" key="2">
    <source>
        <dbReference type="EMBL" id="CAB4192789.1"/>
    </source>
</evidence>
<reference evidence="2" key="1">
    <citation type="submission" date="2020-05" db="EMBL/GenBank/DDBJ databases">
        <authorList>
            <person name="Chiriac C."/>
            <person name="Salcher M."/>
            <person name="Ghai R."/>
            <person name="Kavagutti S V."/>
        </authorList>
    </citation>
    <scope>NUCLEOTIDE SEQUENCE</scope>
</reference>
<accession>A0A6J5R772</accession>
<gene>
    <name evidence="2" type="ORF">UFOVP1244_89</name>
</gene>
<dbReference type="EMBL" id="LR797181">
    <property type="protein sequence ID" value="CAB4192789.1"/>
    <property type="molecule type" value="Genomic_DNA"/>
</dbReference>
<organism evidence="2">
    <name type="scientific">uncultured Caudovirales phage</name>
    <dbReference type="NCBI Taxonomy" id="2100421"/>
    <lineage>
        <taxon>Viruses</taxon>
        <taxon>Duplodnaviria</taxon>
        <taxon>Heunggongvirae</taxon>
        <taxon>Uroviricota</taxon>
        <taxon>Caudoviricetes</taxon>
        <taxon>Peduoviridae</taxon>
        <taxon>Maltschvirus</taxon>
        <taxon>Maltschvirus maltsch</taxon>
    </lineage>
</organism>
<name>A0A6J5R772_9CAUD</name>
<proteinExistence type="predicted"/>
<sequence length="340" mass="35578">MVTFPAAAQQQCATPAEMHVVCDQIAAIGESTADCAGWSPATEGVLPCTEEARFGRPTVTQNSCPEFGTFEYPFGGNTAQYRPIGSGARYAGDGDPTTRSLRSVGFGHLNSPGSSGYGFSVWRKGDQASAPKGAEGVVIIVDGNTAYEYWHYHGGDSADAKFTWSMDGRPEPQGGKRVGASASGVAGLFGLARGHELNTPGTPIRHVSQITLAKSLATPVAVWPAAGVDGYCKRGECGGTIKYGSLLALPPAVNVDGLGLSEPGRRLAHALQDFGAYVVDTTKGNSTNMRADQYVSPAIVQKVSQDMGKVYPLLRVITNNSQDQTTSGGGAPRDQVCKTK</sequence>